<accession>A0ABP7MBH2</accession>
<dbReference type="Gene3D" id="3.40.630.30">
    <property type="match status" value="1"/>
</dbReference>
<dbReference type="PANTHER" id="PTHR43138">
    <property type="entry name" value="ACETYLTRANSFERASE, GNAT FAMILY"/>
    <property type="match status" value="1"/>
</dbReference>
<dbReference type="InterPro" id="IPR000182">
    <property type="entry name" value="GNAT_dom"/>
</dbReference>
<comment type="caution">
    <text evidence="2">The sequence shown here is derived from an EMBL/GenBank/DDBJ whole genome shotgun (WGS) entry which is preliminary data.</text>
</comment>
<name>A0ABP7MBH2_9ACTN</name>
<evidence type="ECO:0000259" key="1">
    <source>
        <dbReference type="PROSITE" id="PS51186"/>
    </source>
</evidence>
<gene>
    <name evidence="2" type="ORF">GCM10022244_30900</name>
</gene>
<dbReference type="CDD" id="cd04301">
    <property type="entry name" value="NAT_SF"/>
    <property type="match status" value="1"/>
</dbReference>
<sequence>MGDGTTGERTRLRVRDAVAEDWPLIWPFWHEIVAAGDTYAWDPRADEATARSLWMAPGSRVFVVEDPEATGAPDRIVASASVRPNYGGPARTVANAGFMVSPAHAGRGIGRLLATHVLDEARRDGYTAMVFNAVVETNPALRLWQSLGFTVLGTVPAAFDHPRHGPVGLHILHRFL</sequence>
<dbReference type="Proteomes" id="UP001501000">
    <property type="component" value="Unassembled WGS sequence"/>
</dbReference>
<reference evidence="3" key="1">
    <citation type="journal article" date="2019" name="Int. J. Syst. Evol. Microbiol.">
        <title>The Global Catalogue of Microorganisms (GCM) 10K type strain sequencing project: providing services to taxonomists for standard genome sequencing and annotation.</title>
        <authorList>
            <consortium name="The Broad Institute Genomics Platform"/>
            <consortium name="The Broad Institute Genome Sequencing Center for Infectious Disease"/>
            <person name="Wu L."/>
            <person name="Ma J."/>
        </authorList>
    </citation>
    <scope>NUCLEOTIDE SEQUENCE [LARGE SCALE GENOMIC DNA]</scope>
    <source>
        <strain evidence="3">JCM 16956</strain>
    </source>
</reference>
<dbReference type="PROSITE" id="PS51186">
    <property type="entry name" value="GNAT"/>
    <property type="match status" value="1"/>
</dbReference>
<dbReference type="Pfam" id="PF00583">
    <property type="entry name" value="Acetyltransf_1"/>
    <property type="match status" value="1"/>
</dbReference>
<dbReference type="PANTHER" id="PTHR43138:SF1">
    <property type="entry name" value="N-ACETYLTRANSFERASE ACA1"/>
    <property type="match status" value="1"/>
</dbReference>
<dbReference type="SUPFAM" id="SSF55729">
    <property type="entry name" value="Acyl-CoA N-acyltransferases (Nat)"/>
    <property type="match status" value="1"/>
</dbReference>
<dbReference type="InterPro" id="IPR016181">
    <property type="entry name" value="Acyl_CoA_acyltransferase"/>
</dbReference>
<keyword evidence="3" id="KW-1185">Reference proteome</keyword>
<proteinExistence type="predicted"/>
<protein>
    <submittedName>
        <fullName evidence="2">GNAT family N-acetyltransferase</fullName>
    </submittedName>
</protein>
<evidence type="ECO:0000313" key="2">
    <source>
        <dbReference type="EMBL" id="GAA3919634.1"/>
    </source>
</evidence>
<evidence type="ECO:0000313" key="3">
    <source>
        <dbReference type="Proteomes" id="UP001501000"/>
    </source>
</evidence>
<dbReference type="InterPro" id="IPR052742">
    <property type="entry name" value="Mito_N-acetyltransferase"/>
</dbReference>
<organism evidence="2 3">
    <name type="scientific">Streptomyces gulbargensis</name>
    <dbReference type="NCBI Taxonomy" id="364901"/>
    <lineage>
        <taxon>Bacteria</taxon>
        <taxon>Bacillati</taxon>
        <taxon>Actinomycetota</taxon>
        <taxon>Actinomycetes</taxon>
        <taxon>Kitasatosporales</taxon>
        <taxon>Streptomycetaceae</taxon>
        <taxon>Streptomyces</taxon>
    </lineage>
</organism>
<dbReference type="EMBL" id="BAABAJ010000008">
    <property type="protein sequence ID" value="GAA3919634.1"/>
    <property type="molecule type" value="Genomic_DNA"/>
</dbReference>
<feature type="domain" description="N-acetyltransferase" evidence="1">
    <location>
        <begin position="12"/>
        <end position="176"/>
    </location>
</feature>